<keyword evidence="2" id="KW-0393">Immunoglobulin domain</keyword>
<dbReference type="FunFam" id="2.60.40.10:FF:000112">
    <property type="entry name" value="Titin a"/>
    <property type="match status" value="1"/>
</dbReference>
<dbReference type="FunFam" id="2.60.40.10:FF:000031">
    <property type="entry name" value="Myosin-binding protein C, slow type"/>
    <property type="match status" value="1"/>
</dbReference>
<dbReference type="PRINTS" id="PR00014">
    <property type="entry name" value="FNTYPEIII"/>
</dbReference>
<dbReference type="Ensembl" id="ENSAPET00000017586.1">
    <property type="protein sequence ID" value="ENSAPEP00000017102.1"/>
    <property type="gene ID" value="ENSAPEG00000012166.1"/>
</dbReference>
<organism evidence="5 6">
    <name type="scientific">Amphiprion percula</name>
    <name type="common">Orange clownfish</name>
    <name type="synonym">Lutjanus percula</name>
    <dbReference type="NCBI Taxonomy" id="161767"/>
    <lineage>
        <taxon>Eukaryota</taxon>
        <taxon>Metazoa</taxon>
        <taxon>Chordata</taxon>
        <taxon>Craniata</taxon>
        <taxon>Vertebrata</taxon>
        <taxon>Euteleostomi</taxon>
        <taxon>Actinopterygii</taxon>
        <taxon>Neopterygii</taxon>
        <taxon>Teleostei</taxon>
        <taxon>Neoteleostei</taxon>
        <taxon>Acanthomorphata</taxon>
        <taxon>Ovalentaria</taxon>
        <taxon>Pomacentridae</taxon>
        <taxon>Amphiprion</taxon>
    </lineage>
</organism>
<dbReference type="SMART" id="SM00060">
    <property type="entry name" value="FN3"/>
    <property type="match status" value="2"/>
</dbReference>
<dbReference type="PANTHER" id="PTHR14340">
    <property type="entry name" value="MICROFIBRIL-ASSOCIATED GLYCOPROTEIN 3"/>
    <property type="match status" value="1"/>
</dbReference>
<reference evidence="5 6" key="1">
    <citation type="submission" date="2018-03" db="EMBL/GenBank/DDBJ databases">
        <title>Finding Nemo's genes: A chromosome-scale reference assembly of the genome of the orange clownfish Amphiprion percula.</title>
        <authorList>
            <person name="Lehmann R."/>
        </authorList>
    </citation>
    <scope>NUCLEOTIDE SEQUENCE</scope>
</reference>
<evidence type="ECO:0000259" key="4">
    <source>
        <dbReference type="PROSITE" id="PS50853"/>
    </source>
</evidence>
<dbReference type="Pfam" id="PF07679">
    <property type="entry name" value="I-set"/>
    <property type="match status" value="1"/>
</dbReference>
<dbReference type="Pfam" id="PF00041">
    <property type="entry name" value="fn3"/>
    <property type="match status" value="2"/>
</dbReference>
<keyword evidence="6" id="KW-1185">Reference proteome</keyword>
<dbReference type="GO" id="GO:0045214">
    <property type="term" value="P:sarcomere organization"/>
    <property type="evidence" value="ECO:0007669"/>
    <property type="project" value="TreeGrafter"/>
</dbReference>
<dbReference type="PANTHER" id="PTHR14340:SF13">
    <property type="entry name" value="TITIN"/>
    <property type="match status" value="1"/>
</dbReference>
<dbReference type="SUPFAM" id="SSF48726">
    <property type="entry name" value="Immunoglobulin"/>
    <property type="match status" value="2"/>
</dbReference>
<protein>
    <recommendedName>
        <fullName evidence="4">Fibronectin type-III domain-containing protein</fullName>
    </recommendedName>
</protein>
<proteinExistence type="predicted"/>
<dbReference type="InterPro" id="IPR036116">
    <property type="entry name" value="FN3_sf"/>
</dbReference>
<sequence>SLPQAFWVNLHRLPAGQREGSTLSPLTLFTLRPLPRPPLCPSNMLAGKTLESPPGPPSKPEVDKVNGHSATVTWRRPTEDGGSDIIGYCVEKKEKKGMRWFRASKKSITELTYEVTGLTEGVEYEFRVLAENKAGFGEPSEPSMMIVERAAEPDLELDVELRRTLVVRAGCSIRLFVPIKGRPTPTVTWSKEGGPVPRAVIDSTESFTIVSAENEYGIGEAFETSDPIRASQAPTPPESIIPTDITKSSVSLVWTKPKHDGGSRITGYVLEAQKKATDQWAHVTTVKTMDFTVKNLNENEEYIFRVMAVNQSGRSVPRESKPIVVRDSTSLPEFDLRGVCQKTVIAKAGDDIKVEIPVTGRPRPTVSWQKDGAALKLTQRTNVETTPSLKIQWFLFGKHRKVMVELPSPITILKEKTK</sequence>
<dbReference type="InterPro" id="IPR013098">
    <property type="entry name" value="Ig_I-set"/>
</dbReference>
<dbReference type="GO" id="GO:0008307">
    <property type="term" value="F:structural constituent of muscle"/>
    <property type="evidence" value="ECO:0007669"/>
    <property type="project" value="TreeGrafter"/>
</dbReference>
<accession>A0A3P8SYJ4</accession>
<keyword evidence="1" id="KW-0677">Repeat</keyword>
<dbReference type="Gene3D" id="2.60.40.10">
    <property type="entry name" value="Immunoglobulins"/>
    <property type="match status" value="4"/>
</dbReference>
<feature type="domain" description="Fibronectin type-III" evidence="4">
    <location>
        <begin position="236"/>
        <end position="328"/>
    </location>
</feature>
<evidence type="ECO:0000313" key="5">
    <source>
        <dbReference type="Ensembl" id="ENSAPEP00000017102.1"/>
    </source>
</evidence>
<evidence type="ECO:0000256" key="1">
    <source>
        <dbReference type="ARBA" id="ARBA00022737"/>
    </source>
</evidence>
<reference evidence="5" key="2">
    <citation type="submission" date="2025-08" db="UniProtKB">
        <authorList>
            <consortium name="Ensembl"/>
        </authorList>
    </citation>
    <scope>IDENTIFICATION</scope>
</reference>
<dbReference type="PROSITE" id="PS50853">
    <property type="entry name" value="FN3"/>
    <property type="match status" value="2"/>
</dbReference>
<evidence type="ECO:0000256" key="2">
    <source>
        <dbReference type="ARBA" id="ARBA00023319"/>
    </source>
</evidence>
<feature type="region of interest" description="Disordered" evidence="3">
    <location>
        <begin position="45"/>
        <end position="78"/>
    </location>
</feature>
<dbReference type="CDD" id="cd00063">
    <property type="entry name" value="FN3"/>
    <property type="match status" value="2"/>
</dbReference>
<dbReference type="InterPro" id="IPR036179">
    <property type="entry name" value="Ig-like_dom_sf"/>
</dbReference>
<name>A0A3P8SYJ4_AMPPE</name>
<evidence type="ECO:0000313" key="6">
    <source>
        <dbReference type="Proteomes" id="UP000265080"/>
    </source>
</evidence>
<feature type="domain" description="Fibronectin type-III" evidence="4">
    <location>
        <begin position="56"/>
        <end position="153"/>
    </location>
</feature>
<dbReference type="InterPro" id="IPR003961">
    <property type="entry name" value="FN3_dom"/>
</dbReference>
<dbReference type="GO" id="GO:0031430">
    <property type="term" value="C:M band"/>
    <property type="evidence" value="ECO:0007669"/>
    <property type="project" value="TreeGrafter"/>
</dbReference>
<dbReference type="GO" id="GO:0048738">
    <property type="term" value="P:cardiac muscle tissue development"/>
    <property type="evidence" value="ECO:0007669"/>
    <property type="project" value="TreeGrafter"/>
</dbReference>
<dbReference type="GeneTree" id="ENSGT01150000286978"/>
<dbReference type="FunFam" id="2.60.40.10:FF:000034">
    <property type="entry name" value="Titin isoform A"/>
    <property type="match status" value="1"/>
</dbReference>
<dbReference type="Proteomes" id="UP000265080">
    <property type="component" value="Chromosome 12"/>
</dbReference>
<dbReference type="AlphaFoldDB" id="A0A3P8SYJ4"/>
<dbReference type="InterPro" id="IPR013783">
    <property type="entry name" value="Ig-like_fold"/>
</dbReference>
<dbReference type="SUPFAM" id="SSF49265">
    <property type="entry name" value="Fibronectin type III"/>
    <property type="match status" value="2"/>
</dbReference>
<reference evidence="5" key="3">
    <citation type="submission" date="2025-09" db="UniProtKB">
        <authorList>
            <consortium name="Ensembl"/>
        </authorList>
    </citation>
    <scope>IDENTIFICATION</scope>
</reference>
<evidence type="ECO:0000256" key="3">
    <source>
        <dbReference type="SAM" id="MobiDB-lite"/>
    </source>
</evidence>